<dbReference type="InterPro" id="IPR029071">
    <property type="entry name" value="Ubiquitin-like_domsf"/>
</dbReference>
<dbReference type="EMBL" id="CAKOFQ010006653">
    <property type="protein sequence ID" value="CAH1954235.1"/>
    <property type="molecule type" value="Genomic_DNA"/>
</dbReference>
<dbReference type="InterPro" id="IPR003977">
    <property type="entry name" value="Parkin"/>
</dbReference>
<dbReference type="GO" id="GO:0006950">
    <property type="term" value="P:response to stress"/>
    <property type="evidence" value="ECO:0007669"/>
    <property type="project" value="UniProtKB-ARBA"/>
</dbReference>
<dbReference type="Gene3D" id="1.20.120.1750">
    <property type="match status" value="1"/>
</dbReference>
<dbReference type="InterPro" id="IPR054694">
    <property type="entry name" value="Parkin-like_IBR"/>
</dbReference>
<evidence type="ECO:0000256" key="13">
    <source>
        <dbReference type="ARBA" id="ARBA00022833"/>
    </source>
</evidence>
<dbReference type="InterPro" id="IPR002867">
    <property type="entry name" value="IBR_dom"/>
</dbReference>
<dbReference type="CDD" id="cd16627">
    <property type="entry name" value="RING-HC_RBR_parkin"/>
    <property type="match status" value="1"/>
</dbReference>
<organism evidence="23 24">
    <name type="scientific">Acanthoscelides obtectus</name>
    <name type="common">Bean weevil</name>
    <name type="synonym">Bruchus obtectus</name>
    <dbReference type="NCBI Taxonomy" id="200917"/>
    <lineage>
        <taxon>Eukaryota</taxon>
        <taxon>Metazoa</taxon>
        <taxon>Ecdysozoa</taxon>
        <taxon>Arthropoda</taxon>
        <taxon>Hexapoda</taxon>
        <taxon>Insecta</taxon>
        <taxon>Pterygota</taxon>
        <taxon>Neoptera</taxon>
        <taxon>Endopterygota</taxon>
        <taxon>Coleoptera</taxon>
        <taxon>Polyphaga</taxon>
        <taxon>Cucujiformia</taxon>
        <taxon>Chrysomeloidea</taxon>
        <taxon>Chrysomelidae</taxon>
        <taxon>Bruchinae</taxon>
        <taxon>Bruchini</taxon>
        <taxon>Acanthoscelides</taxon>
    </lineage>
</organism>
<keyword evidence="16 19" id="KW-0496">Mitochondrion</keyword>
<dbReference type="CDD" id="cd20340">
    <property type="entry name" value="BRcat_RBR_parkin"/>
    <property type="match status" value="1"/>
</dbReference>
<dbReference type="SUPFAM" id="SSF57850">
    <property type="entry name" value="RING/U-box"/>
    <property type="match status" value="2"/>
</dbReference>
<comment type="subunit">
    <text evidence="19">Forms an E3 ubiquitin ligase complex.</text>
</comment>
<dbReference type="Gene3D" id="3.10.20.90">
    <property type="entry name" value="Phosphatidylinositol 3-kinase Catalytic Subunit, Chain A, domain 1"/>
    <property type="match status" value="1"/>
</dbReference>
<dbReference type="PANTHER" id="PTHR11685">
    <property type="entry name" value="RBR FAMILY RING FINGER AND IBR DOMAIN-CONTAINING"/>
    <property type="match status" value="1"/>
</dbReference>
<dbReference type="InterPro" id="IPR041170">
    <property type="entry name" value="Znf-RING_14"/>
</dbReference>
<evidence type="ECO:0000256" key="20">
    <source>
        <dbReference type="PIRSR" id="PIRSR037880-1"/>
    </source>
</evidence>
<comment type="catalytic activity">
    <reaction evidence="1 19">
        <text>[E2 ubiquitin-conjugating enzyme]-S-ubiquitinyl-L-cysteine + [acceptor protein]-L-lysine = [E2 ubiquitin-conjugating enzyme]-L-cysteine + [acceptor protein]-N(6)-ubiquitinyl-L-lysine.</text>
        <dbReference type="EC" id="2.3.2.31"/>
    </reaction>
</comment>
<dbReference type="Gene3D" id="2.20.25.20">
    <property type="match status" value="1"/>
</dbReference>
<evidence type="ECO:0000313" key="24">
    <source>
        <dbReference type="Proteomes" id="UP001152888"/>
    </source>
</evidence>
<dbReference type="GO" id="GO:0022603">
    <property type="term" value="P:regulation of anatomical structure morphogenesis"/>
    <property type="evidence" value="ECO:0007669"/>
    <property type="project" value="UniProtKB-ARBA"/>
</dbReference>
<dbReference type="InterPro" id="IPR031127">
    <property type="entry name" value="E3_UB_ligase_RBR"/>
</dbReference>
<keyword evidence="10" id="KW-0677">Repeat</keyword>
<evidence type="ECO:0000256" key="17">
    <source>
        <dbReference type="ARBA" id="ARBA00029442"/>
    </source>
</evidence>
<evidence type="ECO:0000256" key="18">
    <source>
        <dbReference type="ARBA" id="ARBA00029536"/>
    </source>
</evidence>
<dbReference type="GO" id="GO:0005739">
    <property type="term" value="C:mitochondrion"/>
    <property type="evidence" value="ECO:0007669"/>
    <property type="project" value="UniProtKB-SubCell"/>
</dbReference>
<evidence type="ECO:0000256" key="8">
    <source>
        <dbReference type="ARBA" id="ARBA00022679"/>
    </source>
</evidence>
<keyword evidence="12 19" id="KW-0833">Ubl conjugation pathway</keyword>
<comment type="subcellular location">
    <subcellularLocation>
        <location evidence="3">Cytoplasm</location>
        <location evidence="3">Cytosol</location>
    </subcellularLocation>
    <subcellularLocation>
        <location evidence="2 19">Mitochondrion</location>
    </subcellularLocation>
</comment>
<dbReference type="GO" id="GO:0061630">
    <property type="term" value="F:ubiquitin protein ligase activity"/>
    <property type="evidence" value="ECO:0007669"/>
    <property type="project" value="UniProtKB-EC"/>
</dbReference>
<dbReference type="GO" id="GO:0008270">
    <property type="term" value="F:zinc ion binding"/>
    <property type="evidence" value="ECO:0007669"/>
    <property type="project" value="UniProtKB-KW"/>
</dbReference>
<dbReference type="Pfam" id="PF00240">
    <property type="entry name" value="ubiquitin"/>
    <property type="match status" value="1"/>
</dbReference>
<evidence type="ECO:0000256" key="16">
    <source>
        <dbReference type="ARBA" id="ARBA00023128"/>
    </source>
</evidence>
<dbReference type="InterPro" id="IPR044066">
    <property type="entry name" value="TRIAD_supradom"/>
</dbReference>
<proteinExistence type="inferred from homology"/>
<protein>
    <recommendedName>
        <fullName evidence="18 19">E3 ubiquitin-protein ligase parkin</fullName>
        <ecNumber evidence="5 19">2.3.2.31</ecNumber>
    </recommendedName>
</protein>
<evidence type="ECO:0000259" key="21">
    <source>
        <dbReference type="PROSITE" id="PS50053"/>
    </source>
</evidence>
<keyword evidence="11" id="KW-0863">Zinc-finger</keyword>
<evidence type="ECO:0000313" key="23">
    <source>
        <dbReference type="EMBL" id="CAH1954235.1"/>
    </source>
</evidence>
<dbReference type="SMART" id="SM00213">
    <property type="entry name" value="UBQ"/>
    <property type="match status" value="1"/>
</dbReference>
<dbReference type="OrthoDB" id="1431934at2759"/>
<evidence type="ECO:0000256" key="14">
    <source>
        <dbReference type="ARBA" id="ARBA00022843"/>
    </source>
</evidence>
<evidence type="ECO:0000256" key="3">
    <source>
        <dbReference type="ARBA" id="ARBA00004514"/>
    </source>
</evidence>
<keyword evidence="14 19" id="KW-0832">Ubl conjugation</keyword>
<keyword evidence="7" id="KW-0597">Phosphoprotein</keyword>
<accession>A0A9P0JHH2</accession>
<dbReference type="AlphaFoldDB" id="A0A9P0JHH2"/>
<dbReference type="Pfam" id="PF22605">
    <property type="entry name" value="IBR_2"/>
    <property type="match status" value="1"/>
</dbReference>
<keyword evidence="6" id="KW-0963">Cytoplasm</keyword>
<comment type="pathway">
    <text evidence="4 19">Protein modification; protein ubiquitination.</text>
</comment>
<evidence type="ECO:0000256" key="10">
    <source>
        <dbReference type="ARBA" id="ARBA00022737"/>
    </source>
</evidence>
<dbReference type="InterPro" id="IPR047536">
    <property type="entry name" value="Rcat_RBR_parkin"/>
</dbReference>
<name>A0A9P0JHH2_ACAOB</name>
<evidence type="ECO:0000256" key="12">
    <source>
        <dbReference type="ARBA" id="ARBA00022786"/>
    </source>
</evidence>
<dbReference type="PROSITE" id="PS50053">
    <property type="entry name" value="UBIQUITIN_2"/>
    <property type="match status" value="1"/>
</dbReference>
<dbReference type="EC" id="2.3.2.31" evidence="5 19"/>
<dbReference type="GO" id="GO:1902532">
    <property type="term" value="P:negative regulation of intracellular signal transduction"/>
    <property type="evidence" value="ECO:0007669"/>
    <property type="project" value="UniProtKB-ARBA"/>
</dbReference>
<dbReference type="PIRSF" id="PIRSF037880">
    <property type="entry name" value="Parkin"/>
    <property type="match status" value="1"/>
</dbReference>
<feature type="domain" description="RING-type" evidence="22">
    <location>
        <begin position="259"/>
        <end position="488"/>
    </location>
</feature>
<keyword evidence="24" id="KW-1185">Reference proteome</keyword>
<comment type="similarity">
    <text evidence="17 19">Belongs to the RBR family. Parkin subfamily.</text>
</comment>
<dbReference type="SUPFAM" id="SSF54236">
    <property type="entry name" value="Ubiquitin-like"/>
    <property type="match status" value="1"/>
</dbReference>
<dbReference type="Proteomes" id="UP001152888">
    <property type="component" value="Unassembled WGS sequence"/>
</dbReference>
<dbReference type="Pfam" id="PF17978">
    <property type="entry name" value="zf-RING_14"/>
    <property type="match status" value="1"/>
</dbReference>
<feature type="active site" evidence="20">
    <location>
        <position position="455"/>
    </location>
</feature>
<dbReference type="SMART" id="SM00647">
    <property type="entry name" value="IBR"/>
    <property type="match status" value="2"/>
</dbReference>
<dbReference type="GO" id="GO:0000423">
    <property type="term" value="P:mitophagy"/>
    <property type="evidence" value="ECO:0007669"/>
    <property type="project" value="UniProtKB-ARBA"/>
</dbReference>
<dbReference type="PROSITE" id="PS51873">
    <property type="entry name" value="TRIAD"/>
    <property type="match status" value="1"/>
</dbReference>
<dbReference type="InterPro" id="IPR000626">
    <property type="entry name" value="Ubiquitin-like_dom"/>
</dbReference>
<keyword evidence="9 19" id="KW-0479">Metal-binding</keyword>
<evidence type="ECO:0000256" key="9">
    <source>
        <dbReference type="ARBA" id="ARBA00022723"/>
    </source>
</evidence>
<reference evidence="23" key="1">
    <citation type="submission" date="2022-03" db="EMBL/GenBank/DDBJ databases">
        <authorList>
            <person name="Sayadi A."/>
        </authorList>
    </citation>
    <scope>NUCLEOTIDE SEQUENCE</scope>
</reference>
<evidence type="ECO:0000256" key="7">
    <source>
        <dbReference type="ARBA" id="ARBA00022553"/>
    </source>
</evidence>
<dbReference type="CDD" id="cd20357">
    <property type="entry name" value="Rcat_RBR_parkin"/>
    <property type="match status" value="1"/>
</dbReference>
<dbReference type="FunFam" id="1.20.120.1750:FF:000009">
    <property type="entry name" value="E3 ubiquitin-protein ligase parkin"/>
    <property type="match status" value="1"/>
</dbReference>
<keyword evidence="8" id="KW-0808">Transferase</keyword>
<comment type="caution">
    <text evidence="23">The sequence shown here is derived from an EMBL/GenBank/DDBJ whole genome shotgun (WGS) entry which is preliminary data.</text>
</comment>
<evidence type="ECO:0000256" key="19">
    <source>
        <dbReference type="PIRNR" id="PIRNR037880"/>
    </source>
</evidence>
<evidence type="ECO:0000256" key="15">
    <source>
        <dbReference type="ARBA" id="ARBA00023006"/>
    </source>
</evidence>
<dbReference type="GO" id="GO:0016567">
    <property type="term" value="P:protein ubiquitination"/>
    <property type="evidence" value="ECO:0007669"/>
    <property type="project" value="UniProtKB-UniRule"/>
</dbReference>
<evidence type="ECO:0000256" key="4">
    <source>
        <dbReference type="ARBA" id="ARBA00004906"/>
    </source>
</evidence>
<dbReference type="GO" id="GO:0009896">
    <property type="term" value="P:positive regulation of catabolic process"/>
    <property type="evidence" value="ECO:0007669"/>
    <property type="project" value="UniProtKB-ARBA"/>
</dbReference>
<dbReference type="InterPro" id="IPR041565">
    <property type="entry name" value="Parkin_Znf-RING"/>
</dbReference>
<dbReference type="FunFam" id="2.20.25.20:FF:000008">
    <property type="entry name" value="E3 ubiquitin-protein ligase parkin"/>
    <property type="match status" value="1"/>
</dbReference>
<dbReference type="GO" id="GO:0000151">
    <property type="term" value="C:ubiquitin ligase complex"/>
    <property type="evidence" value="ECO:0007669"/>
    <property type="project" value="UniProtKB-UniRule"/>
</dbReference>
<evidence type="ECO:0000256" key="2">
    <source>
        <dbReference type="ARBA" id="ARBA00004173"/>
    </source>
</evidence>
<dbReference type="InterPro" id="IPR047534">
    <property type="entry name" value="BRcat_RBR_parkin"/>
</dbReference>
<evidence type="ECO:0000256" key="6">
    <source>
        <dbReference type="ARBA" id="ARBA00022490"/>
    </source>
</evidence>
<evidence type="ECO:0000256" key="1">
    <source>
        <dbReference type="ARBA" id="ARBA00001798"/>
    </source>
</evidence>
<evidence type="ECO:0000259" key="22">
    <source>
        <dbReference type="PROSITE" id="PS51873"/>
    </source>
</evidence>
<sequence length="488" mass="54449">MSSIINAIKSILHSMLQLFWFGKKTITNSLSIYIKTSGGSTISVDLDPTWDIKNVKEIVAPKLGLEPEEVKIIFAGKELGDNITISECDLGQKSILHAVKIKSRPKLPQPRHSLIDEDEEQGSKPLCETLRDTMFSNEDGSRNSANAEDDSSSTKVDKKVHFYVFCPTCKALKHGKLRVRCHFCKSGAFTVHSDPQNWNDVLIPKQITGLCENSPELCANLLDNLEPTFAEFYFKCSEHTSLGEQDQAVPLYLIRPNLSNVPCLACADVSDPVFVFPCPEGHVTCLDCFRQYCITKLNERQFWQHPELGYTLACPAGCVDSFIKEIHHFRLLTDNQYAQYQRFGTEEFVLRSGGVLCPQPGCGMGILVDDPDCMKITCINGCGYVFCRNCLQGYHIGECDSVEDGLKNSGSGGCYSVDPARVADARWDEASKVAIKVLTKPCPKCRTPTERDGGCMHMICTRAGCGFHWCWVCQTDWTRDCMGSHWFG</sequence>
<evidence type="ECO:0000256" key="5">
    <source>
        <dbReference type="ARBA" id="ARBA00012251"/>
    </source>
</evidence>
<keyword evidence="15 19" id="KW-0072">Autophagy</keyword>
<dbReference type="PRINTS" id="PR01475">
    <property type="entry name" value="PARKIN"/>
</dbReference>
<feature type="domain" description="Ubiquitin-like" evidence="21">
    <location>
        <begin position="30"/>
        <end position="99"/>
    </location>
</feature>
<gene>
    <name evidence="23" type="ORF">ACAOBT_LOCUS436</name>
</gene>
<dbReference type="InterPro" id="IPR047535">
    <property type="entry name" value="RING-HC_RBR_parkin"/>
</dbReference>
<dbReference type="CDD" id="cd21382">
    <property type="entry name" value="RING0_parkin"/>
    <property type="match status" value="1"/>
</dbReference>
<evidence type="ECO:0000256" key="11">
    <source>
        <dbReference type="ARBA" id="ARBA00022771"/>
    </source>
</evidence>
<keyword evidence="13 19" id="KW-0862">Zinc</keyword>
<comment type="function">
    <text evidence="19">Functions within a multiprotein E3 ubiquitin ligase complex, catalyzing the covalent attachment of ubiquitin moieties onto substrate proteins.</text>
</comment>
<dbReference type="GO" id="GO:0005829">
    <property type="term" value="C:cytosol"/>
    <property type="evidence" value="ECO:0007669"/>
    <property type="project" value="UniProtKB-SubCell"/>
</dbReference>
<dbReference type="Pfam" id="PF17976">
    <property type="entry name" value="zf-RING_12"/>
    <property type="match status" value="1"/>
</dbReference>